<feature type="region of interest" description="Disordered" evidence="1">
    <location>
        <begin position="77"/>
        <end position="98"/>
    </location>
</feature>
<dbReference type="Proteomes" id="UP000279307">
    <property type="component" value="Chromosome 3"/>
</dbReference>
<name>A0A3L8DY98_OOCBI</name>
<dbReference type="AlphaFoldDB" id="A0A3L8DY98"/>
<feature type="region of interest" description="Disordered" evidence="1">
    <location>
        <begin position="1"/>
        <end position="22"/>
    </location>
</feature>
<dbReference type="EMBL" id="QOIP01000003">
    <property type="protein sequence ID" value="RLU24788.1"/>
    <property type="molecule type" value="Genomic_DNA"/>
</dbReference>
<protein>
    <submittedName>
        <fullName evidence="2">Uncharacterized protein</fullName>
    </submittedName>
</protein>
<feature type="compositionally biased region" description="Basic and acidic residues" evidence="1">
    <location>
        <begin position="88"/>
        <end position="98"/>
    </location>
</feature>
<comment type="caution">
    <text evidence="2">The sequence shown here is derived from an EMBL/GenBank/DDBJ whole genome shotgun (WGS) entry which is preliminary data.</text>
</comment>
<evidence type="ECO:0000313" key="2">
    <source>
        <dbReference type="EMBL" id="RLU24788.1"/>
    </source>
</evidence>
<feature type="compositionally biased region" description="Basic residues" evidence="1">
    <location>
        <begin position="1"/>
        <end position="14"/>
    </location>
</feature>
<accession>A0A3L8DY98</accession>
<organism evidence="2">
    <name type="scientific">Ooceraea biroi</name>
    <name type="common">Clonal raider ant</name>
    <name type="synonym">Cerapachys biroi</name>
    <dbReference type="NCBI Taxonomy" id="2015173"/>
    <lineage>
        <taxon>Eukaryota</taxon>
        <taxon>Metazoa</taxon>
        <taxon>Ecdysozoa</taxon>
        <taxon>Arthropoda</taxon>
        <taxon>Hexapoda</taxon>
        <taxon>Insecta</taxon>
        <taxon>Pterygota</taxon>
        <taxon>Neoptera</taxon>
        <taxon>Endopterygota</taxon>
        <taxon>Hymenoptera</taxon>
        <taxon>Apocrita</taxon>
        <taxon>Aculeata</taxon>
        <taxon>Formicoidea</taxon>
        <taxon>Formicidae</taxon>
        <taxon>Dorylinae</taxon>
        <taxon>Ooceraea</taxon>
    </lineage>
</organism>
<gene>
    <name evidence="2" type="ORF">DMN91_002878</name>
</gene>
<evidence type="ECO:0000256" key="1">
    <source>
        <dbReference type="SAM" id="MobiDB-lite"/>
    </source>
</evidence>
<reference evidence="2" key="2">
    <citation type="submission" date="2018-07" db="EMBL/GenBank/DDBJ databases">
        <authorList>
            <person name="Mckenzie S.K."/>
            <person name="Kronauer D.J.C."/>
        </authorList>
    </citation>
    <scope>NUCLEOTIDE SEQUENCE</scope>
    <source>
        <strain evidence="2">Clonal line C1</strain>
    </source>
</reference>
<reference evidence="2" key="1">
    <citation type="journal article" date="2018" name="Genome Res.">
        <title>The genomic architecture and molecular evolution of ant odorant receptors.</title>
        <authorList>
            <person name="McKenzie S.K."/>
            <person name="Kronauer D.J.C."/>
        </authorList>
    </citation>
    <scope>NUCLEOTIDE SEQUENCE [LARGE SCALE GENOMIC DNA]</scope>
    <source>
        <strain evidence="2">Clonal line C1</strain>
    </source>
</reference>
<proteinExistence type="predicted"/>
<sequence length="98" mass="11584">MRGTKRNGRRKERERKKGREERRRWVRQIREGGCRGRVKWQAKGGGGGGLILFIYLPDLREFPYILPIIIEQGQFHTGESMSPGMMQRNEEGREKRDK</sequence>